<accession>A0A545TQ98</accession>
<dbReference type="AlphaFoldDB" id="A0A545TQ98"/>
<comment type="caution">
    <text evidence="2">The sequence shown here is derived from an EMBL/GenBank/DDBJ whole genome shotgun (WGS) entry which is preliminary data.</text>
</comment>
<dbReference type="Proteomes" id="UP000315252">
    <property type="component" value="Unassembled WGS sequence"/>
</dbReference>
<protein>
    <recommendedName>
        <fullName evidence="1">UPF0311 protein FKG95_15910</fullName>
    </recommendedName>
</protein>
<keyword evidence="3" id="KW-1185">Reference proteome</keyword>
<dbReference type="OrthoDB" id="5294829at2"/>
<dbReference type="EMBL" id="VHSH01000005">
    <property type="protein sequence ID" value="TQV79394.1"/>
    <property type="molecule type" value="Genomic_DNA"/>
</dbReference>
<dbReference type="Pfam" id="PF11578">
    <property type="entry name" value="DUF3237"/>
    <property type="match status" value="1"/>
</dbReference>
<evidence type="ECO:0000313" key="3">
    <source>
        <dbReference type="Proteomes" id="UP000315252"/>
    </source>
</evidence>
<name>A0A545TQ98_9PROT</name>
<dbReference type="PANTHER" id="PTHR37315:SF1">
    <property type="entry name" value="UPF0311 PROTEIN BLR7842"/>
    <property type="match status" value="1"/>
</dbReference>
<reference evidence="2 3" key="1">
    <citation type="submission" date="2019-06" db="EMBL/GenBank/DDBJ databases">
        <title>Whole genome sequence for Rhodospirillaceae sp. R148.</title>
        <authorList>
            <person name="Wang G."/>
        </authorList>
    </citation>
    <scope>NUCLEOTIDE SEQUENCE [LARGE SCALE GENOMIC DNA]</scope>
    <source>
        <strain evidence="2 3">R148</strain>
    </source>
</reference>
<organism evidence="2 3">
    <name type="scientific">Denitrobaculum tricleocarpae</name>
    <dbReference type="NCBI Taxonomy" id="2591009"/>
    <lineage>
        <taxon>Bacteria</taxon>
        <taxon>Pseudomonadati</taxon>
        <taxon>Pseudomonadota</taxon>
        <taxon>Alphaproteobacteria</taxon>
        <taxon>Rhodospirillales</taxon>
        <taxon>Rhodospirillaceae</taxon>
        <taxon>Denitrobaculum</taxon>
    </lineage>
</organism>
<dbReference type="InterPro" id="IPR020915">
    <property type="entry name" value="UPF0311"/>
</dbReference>
<evidence type="ECO:0000313" key="2">
    <source>
        <dbReference type="EMBL" id="TQV79394.1"/>
    </source>
</evidence>
<dbReference type="PANTHER" id="PTHR37315">
    <property type="entry name" value="UPF0311 PROTEIN BLR7842"/>
    <property type="match status" value="1"/>
</dbReference>
<sequence length="196" mass="21384">MFVGAGLYAASALLGRGNAHTLDPGSGGLSLDAAGWDADSPPELEFLFEARVQLHLPPMDVGPTPEGNRLIFLVKGGTFEGPHLRGRVVPDAGADWVRVRPDGTGVLDVRFSLETHDNALLYVHWQGRFWSGPEDAEYATDLEKPDDPAGAWRYYFRAAPQFETGDPRYAWLNNIIAVTKSRTGDGGPIHRVFAVK</sequence>
<evidence type="ECO:0000256" key="1">
    <source>
        <dbReference type="HAMAP-Rule" id="MF_00775"/>
    </source>
</evidence>
<proteinExistence type="inferred from homology"/>
<dbReference type="Gene3D" id="2.40.160.20">
    <property type="match status" value="1"/>
</dbReference>
<dbReference type="HAMAP" id="MF_00775">
    <property type="entry name" value="UPF0311"/>
    <property type="match status" value="1"/>
</dbReference>
<gene>
    <name evidence="2" type="ORF">FKG95_15910</name>
</gene>
<comment type="similarity">
    <text evidence="1">Belongs to the UPF0311 family.</text>
</comment>